<evidence type="ECO:0000313" key="2">
    <source>
        <dbReference type="Proteomes" id="UP000184080"/>
    </source>
</evidence>
<name>A0A1M6NWP8_9CLOT</name>
<accession>A0A1M6NWP8</accession>
<dbReference type="STRING" id="1121298.SAMN05444401_0329"/>
<organism evidence="1 2">
    <name type="scientific">Clostridium amylolyticum</name>
    <dbReference type="NCBI Taxonomy" id="1121298"/>
    <lineage>
        <taxon>Bacteria</taxon>
        <taxon>Bacillati</taxon>
        <taxon>Bacillota</taxon>
        <taxon>Clostridia</taxon>
        <taxon>Eubacteriales</taxon>
        <taxon>Clostridiaceae</taxon>
        <taxon>Clostridium</taxon>
    </lineage>
</organism>
<dbReference type="InterPro" id="IPR019644">
    <property type="entry name" value="DUF2508"/>
</dbReference>
<proteinExistence type="predicted"/>
<evidence type="ECO:0000313" key="1">
    <source>
        <dbReference type="EMBL" id="SHK00054.1"/>
    </source>
</evidence>
<dbReference type="AlphaFoldDB" id="A0A1M6NWP8"/>
<protein>
    <recommendedName>
        <fullName evidence="3">DUF2508 family protein</fullName>
    </recommendedName>
</protein>
<dbReference type="EMBL" id="FQZO01000013">
    <property type="protein sequence ID" value="SHK00054.1"/>
    <property type="molecule type" value="Genomic_DNA"/>
</dbReference>
<evidence type="ECO:0008006" key="3">
    <source>
        <dbReference type="Google" id="ProtNLM"/>
    </source>
</evidence>
<dbReference type="Proteomes" id="UP000184080">
    <property type="component" value="Unassembled WGS sequence"/>
</dbReference>
<keyword evidence="2" id="KW-1185">Reference proteome</keyword>
<dbReference type="Pfam" id="PF10704">
    <property type="entry name" value="DUF2508"/>
    <property type="match status" value="1"/>
</dbReference>
<gene>
    <name evidence="1" type="ORF">SAMN05444401_0329</name>
</gene>
<dbReference type="RefSeq" id="WP_073012383.1">
    <property type="nucleotide sequence ID" value="NZ_FQZO01000013.1"/>
</dbReference>
<reference evidence="1 2" key="1">
    <citation type="submission" date="2016-11" db="EMBL/GenBank/DDBJ databases">
        <authorList>
            <person name="Jaros S."/>
            <person name="Januszkiewicz K."/>
            <person name="Wedrychowicz H."/>
        </authorList>
    </citation>
    <scope>NUCLEOTIDE SEQUENCE [LARGE SCALE GENOMIC DNA]</scope>
    <source>
        <strain evidence="1 2">DSM 21864</strain>
    </source>
</reference>
<sequence>MSESVITFEFTKKQLKQIKKDILEGIDKALADMEAAESFFQNTTDSKLIEVAIFYKQAAVTRYEYLLTMAKQYDISITAKDLINKNSIQAYYNI</sequence>
<dbReference type="OrthoDB" id="1809893at2"/>